<dbReference type="RefSeq" id="WP_062153304.1">
    <property type="nucleotide sequence ID" value="NZ_KQ947990.1"/>
</dbReference>
<dbReference type="Proteomes" id="UP000054024">
    <property type="component" value="Unassembled WGS sequence"/>
</dbReference>
<feature type="domain" description="Transcription regulator AsnC/Lrp ligand binding" evidence="1">
    <location>
        <begin position="2"/>
        <end position="70"/>
    </location>
</feature>
<evidence type="ECO:0000259" key="1">
    <source>
        <dbReference type="Pfam" id="PF01037"/>
    </source>
</evidence>
<dbReference type="OrthoDB" id="4050641at2"/>
<keyword evidence="3" id="KW-1185">Reference proteome</keyword>
<evidence type="ECO:0000313" key="3">
    <source>
        <dbReference type="Proteomes" id="UP000054024"/>
    </source>
</evidence>
<dbReference type="EMBL" id="LMWJ01000017">
    <property type="protein sequence ID" value="KUM72277.1"/>
    <property type="molecule type" value="Genomic_DNA"/>
</dbReference>
<name>A0A117P3A8_9ACTN</name>
<dbReference type="STRING" id="146536.AQI70_23520"/>
<evidence type="ECO:0000313" key="2">
    <source>
        <dbReference type="EMBL" id="KUM72277.1"/>
    </source>
</evidence>
<dbReference type="Gene3D" id="3.30.70.920">
    <property type="match status" value="1"/>
</dbReference>
<dbReference type="InterPro" id="IPR011008">
    <property type="entry name" value="Dimeric_a/b-barrel"/>
</dbReference>
<organism evidence="2 3">
    <name type="scientific">Streptomyces curacoi</name>
    <dbReference type="NCBI Taxonomy" id="146536"/>
    <lineage>
        <taxon>Bacteria</taxon>
        <taxon>Bacillati</taxon>
        <taxon>Actinomycetota</taxon>
        <taxon>Actinomycetes</taxon>
        <taxon>Kitasatosporales</taxon>
        <taxon>Streptomycetaceae</taxon>
        <taxon>Streptomyces</taxon>
    </lineage>
</organism>
<accession>A0A117P3A8</accession>
<sequence>MSVRPSRLADVAQRPVGHPEISFAAMTTGPSDLVAAVNCRDAEDLCRYLTERVGALDAIPSTETAPVIRTLKRAGR</sequence>
<dbReference type="SUPFAM" id="SSF54909">
    <property type="entry name" value="Dimeric alpha+beta barrel"/>
    <property type="match status" value="1"/>
</dbReference>
<dbReference type="InterPro" id="IPR019887">
    <property type="entry name" value="Tscrpt_reg_AsnC/Lrp_C"/>
</dbReference>
<dbReference type="AlphaFoldDB" id="A0A117P3A8"/>
<reference evidence="2 3" key="1">
    <citation type="submission" date="2015-10" db="EMBL/GenBank/DDBJ databases">
        <title>Draft genome sequence of Streptomyces curacoi DSM 40107, type strain for the species Streptomyces curacoi.</title>
        <authorList>
            <person name="Ruckert C."/>
            <person name="Winkler A."/>
            <person name="Kalinowski J."/>
            <person name="Kampfer P."/>
            <person name="Glaeser S."/>
        </authorList>
    </citation>
    <scope>NUCLEOTIDE SEQUENCE [LARGE SCALE GENOMIC DNA]</scope>
    <source>
        <strain evidence="2 3">DSM 40107</strain>
    </source>
</reference>
<dbReference type="Pfam" id="PF01037">
    <property type="entry name" value="AsnC_trans_reg"/>
    <property type="match status" value="1"/>
</dbReference>
<comment type="caution">
    <text evidence="2">The sequence shown here is derived from an EMBL/GenBank/DDBJ whole genome shotgun (WGS) entry which is preliminary data.</text>
</comment>
<gene>
    <name evidence="2" type="ORF">AQI70_23520</name>
</gene>
<protein>
    <recommendedName>
        <fullName evidence="1">Transcription regulator AsnC/Lrp ligand binding domain-containing protein</fullName>
    </recommendedName>
</protein>
<proteinExistence type="predicted"/>